<keyword evidence="1" id="KW-0472">Membrane</keyword>
<organism evidence="2 3">
    <name type="scientific">Petrotoga olearia DSM 13574</name>
    <dbReference type="NCBI Taxonomy" id="1122955"/>
    <lineage>
        <taxon>Bacteria</taxon>
        <taxon>Thermotogati</taxon>
        <taxon>Thermotogota</taxon>
        <taxon>Thermotogae</taxon>
        <taxon>Petrotogales</taxon>
        <taxon>Petrotogaceae</taxon>
        <taxon>Petrotoga</taxon>
    </lineage>
</organism>
<evidence type="ECO:0000256" key="1">
    <source>
        <dbReference type="SAM" id="Phobius"/>
    </source>
</evidence>
<name>A0A2K1P1E3_9BACT</name>
<comment type="caution">
    <text evidence="2">The sequence shown here is derived from an EMBL/GenBank/DDBJ whole genome shotgun (WGS) entry which is preliminary data.</text>
</comment>
<keyword evidence="1" id="KW-1133">Transmembrane helix</keyword>
<proteinExistence type="predicted"/>
<evidence type="ECO:0008006" key="4">
    <source>
        <dbReference type="Google" id="ProtNLM"/>
    </source>
</evidence>
<dbReference type="OrthoDB" id="47283at2"/>
<sequence>MKWGVHSKSHKEGFLLMEVLVSLGIEIILFSSVVFFTVYPLQKYFSSLTERYIASEVVYKTRSASTHYGEDNNLNGIISSQIVQGKLKIVTYDIRYRIEDQSSQNLLWSFGKIAGRGGRIVNSEGKTIFNVVPVTGALTNP</sequence>
<dbReference type="AlphaFoldDB" id="A0A2K1P1E3"/>
<dbReference type="Proteomes" id="UP000236434">
    <property type="component" value="Unassembled WGS sequence"/>
</dbReference>
<protein>
    <recommendedName>
        <fullName evidence="4">N-terminal cleavage protein</fullName>
    </recommendedName>
</protein>
<dbReference type="RefSeq" id="WP_103066954.1">
    <property type="nucleotide sequence ID" value="NZ_AZRL01000012.1"/>
</dbReference>
<evidence type="ECO:0000313" key="2">
    <source>
        <dbReference type="EMBL" id="PNR96580.1"/>
    </source>
</evidence>
<reference evidence="2 3" key="1">
    <citation type="submission" date="2013-12" db="EMBL/GenBank/DDBJ databases">
        <title>Comparative genomics of Petrotoga isolates.</title>
        <authorList>
            <person name="Nesbo C.L."/>
            <person name="Charchuk R."/>
            <person name="Chow K."/>
        </authorList>
    </citation>
    <scope>NUCLEOTIDE SEQUENCE [LARGE SCALE GENOMIC DNA]</scope>
    <source>
        <strain evidence="2 3">DSM 13574</strain>
    </source>
</reference>
<keyword evidence="1" id="KW-0812">Transmembrane</keyword>
<gene>
    <name evidence="2" type="ORF">X929_05165</name>
</gene>
<dbReference type="EMBL" id="AZRL01000012">
    <property type="protein sequence ID" value="PNR96580.1"/>
    <property type="molecule type" value="Genomic_DNA"/>
</dbReference>
<accession>A0A2K1P1E3</accession>
<evidence type="ECO:0000313" key="3">
    <source>
        <dbReference type="Proteomes" id="UP000236434"/>
    </source>
</evidence>
<feature type="transmembrane region" description="Helical" evidence="1">
    <location>
        <begin position="20"/>
        <end position="41"/>
    </location>
</feature>